<dbReference type="InterPro" id="IPR000412">
    <property type="entry name" value="ABC_2_transport"/>
</dbReference>
<feature type="transmembrane region" description="Helical" evidence="6">
    <location>
        <begin position="12"/>
        <end position="35"/>
    </location>
</feature>
<evidence type="ECO:0000256" key="6">
    <source>
        <dbReference type="RuleBase" id="RU361157"/>
    </source>
</evidence>
<dbReference type="InterPro" id="IPR047817">
    <property type="entry name" value="ABC2_TM_bact-type"/>
</dbReference>
<protein>
    <recommendedName>
        <fullName evidence="6">Transport permease protein</fullName>
    </recommendedName>
</protein>
<feature type="transmembrane region" description="Helical" evidence="6">
    <location>
        <begin position="129"/>
        <end position="151"/>
    </location>
</feature>
<dbReference type="PANTHER" id="PTHR43229">
    <property type="entry name" value="NODULATION PROTEIN J"/>
    <property type="match status" value="1"/>
</dbReference>
<comment type="subcellular location">
    <subcellularLocation>
        <location evidence="6">Cell membrane</location>
        <topology evidence="6">Multi-pass membrane protein</topology>
    </subcellularLocation>
    <subcellularLocation>
        <location evidence="1">Membrane</location>
        <topology evidence="1">Multi-pass membrane protein</topology>
    </subcellularLocation>
</comment>
<feature type="transmembrane region" description="Helical" evidence="6">
    <location>
        <begin position="94"/>
        <end position="117"/>
    </location>
</feature>
<sequence length="245" mass="25910">MSATYLALEMRRVLRTPAFAVFTIGFPVVLLFLYSGIFTNDAENKQVALAIIMTSMCAFGGVTASLVTGTRAAEERHAGWQRQLRLTPLSGGGYLVAKVIVGMVVALGPILLVALLGGLVQGVSLDAAGWLRVTLGVWLGMLPIALIGLFIGQTATADSVQAVTQAVMLLLTLIGGIFIPVDSMPGWLINVSKVLPTYWISQIARGAVTTDLSEGLGTAILVLAAWTVVAGALVVRRYRRDSARV</sequence>
<comment type="caution">
    <text evidence="8">The sequence shown here is derived from an EMBL/GenBank/DDBJ whole genome shotgun (WGS) entry which is preliminary data.</text>
</comment>
<dbReference type="GO" id="GO:0140359">
    <property type="term" value="F:ABC-type transporter activity"/>
    <property type="evidence" value="ECO:0007669"/>
    <property type="project" value="InterPro"/>
</dbReference>
<evidence type="ECO:0000313" key="9">
    <source>
        <dbReference type="Proteomes" id="UP000294257"/>
    </source>
</evidence>
<keyword evidence="6" id="KW-0813">Transport</keyword>
<dbReference type="Proteomes" id="UP000294257">
    <property type="component" value="Unassembled WGS sequence"/>
</dbReference>
<keyword evidence="4 6" id="KW-0472">Membrane</keyword>
<reference evidence="8 9" key="1">
    <citation type="submission" date="2019-02" db="EMBL/GenBank/DDBJ databases">
        <title>Genomic Encyclopedia of Type Strains, Phase IV (KMG-IV): sequencing the most valuable type-strain genomes for metagenomic binning, comparative biology and taxonomic classification.</title>
        <authorList>
            <person name="Goeker M."/>
        </authorList>
    </citation>
    <scope>NUCLEOTIDE SEQUENCE [LARGE SCALE GENOMIC DNA]</scope>
    <source>
        <strain evidence="8 9">DSM 101727</strain>
    </source>
</reference>
<name>A0A4Q7L2S1_9PSEU</name>
<evidence type="ECO:0000256" key="2">
    <source>
        <dbReference type="ARBA" id="ARBA00022692"/>
    </source>
</evidence>
<evidence type="ECO:0000256" key="5">
    <source>
        <dbReference type="ARBA" id="ARBA00023251"/>
    </source>
</evidence>
<dbReference type="Pfam" id="PF01061">
    <property type="entry name" value="ABC2_membrane"/>
    <property type="match status" value="1"/>
</dbReference>
<dbReference type="PROSITE" id="PS51012">
    <property type="entry name" value="ABC_TM2"/>
    <property type="match status" value="1"/>
</dbReference>
<proteinExistence type="inferred from homology"/>
<dbReference type="OrthoDB" id="63188at2"/>
<organism evidence="8 9">
    <name type="scientific">Herbihabitans rhizosphaerae</name>
    <dbReference type="NCBI Taxonomy" id="1872711"/>
    <lineage>
        <taxon>Bacteria</taxon>
        <taxon>Bacillati</taxon>
        <taxon>Actinomycetota</taxon>
        <taxon>Actinomycetes</taxon>
        <taxon>Pseudonocardiales</taxon>
        <taxon>Pseudonocardiaceae</taxon>
        <taxon>Herbihabitans</taxon>
    </lineage>
</organism>
<keyword evidence="6" id="KW-1003">Cell membrane</keyword>
<evidence type="ECO:0000256" key="1">
    <source>
        <dbReference type="ARBA" id="ARBA00004141"/>
    </source>
</evidence>
<gene>
    <name evidence="8" type="ORF">EV193_102395</name>
</gene>
<evidence type="ECO:0000256" key="4">
    <source>
        <dbReference type="ARBA" id="ARBA00023136"/>
    </source>
</evidence>
<feature type="transmembrane region" description="Helical" evidence="6">
    <location>
        <begin position="47"/>
        <end position="73"/>
    </location>
</feature>
<evidence type="ECO:0000256" key="3">
    <source>
        <dbReference type="ARBA" id="ARBA00022989"/>
    </source>
</evidence>
<dbReference type="InterPro" id="IPR013525">
    <property type="entry name" value="ABC2_TM"/>
</dbReference>
<keyword evidence="2 6" id="KW-0812">Transmembrane</keyword>
<dbReference type="PIRSF" id="PIRSF006648">
    <property type="entry name" value="DrrB"/>
    <property type="match status" value="1"/>
</dbReference>
<evidence type="ECO:0000313" key="8">
    <source>
        <dbReference type="EMBL" id="RZS43416.1"/>
    </source>
</evidence>
<keyword evidence="3 6" id="KW-1133">Transmembrane helix</keyword>
<accession>A0A4Q7L2S1</accession>
<dbReference type="AlphaFoldDB" id="A0A4Q7L2S1"/>
<keyword evidence="9" id="KW-1185">Reference proteome</keyword>
<keyword evidence="5" id="KW-0046">Antibiotic resistance</keyword>
<dbReference type="GO" id="GO:0046677">
    <property type="term" value="P:response to antibiotic"/>
    <property type="evidence" value="ECO:0007669"/>
    <property type="project" value="UniProtKB-KW"/>
</dbReference>
<dbReference type="InterPro" id="IPR051784">
    <property type="entry name" value="Nod_factor_ABC_transporter"/>
</dbReference>
<dbReference type="GO" id="GO:0043190">
    <property type="term" value="C:ATP-binding cassette (ABC) transporter complex"/>
    <property type="evidence" value="ECO:0007669"/>
    <property type="project" value="InterPro"/>
</dbReference>
<feature type="domain" description="ABC transmembrane type-2" evidence="7">
    <location>
        <begin position="18"/>
        <end position="241"/>
    </location>
</feature>
<feature type="transmembrane region" description="Helical" evidence="6">
    <location>
        <begin position="163"/>
        <end position="181"/>
    </location>
</feature>
<evidence type="ECO:0000259" key="7">
    <source>
        <dbReference type="PROSITE" id="PS51012"/>
    </source>
</evidence>
<feature type="transmembrane region" description="Helical" evidence="6">
    <location>
        <begin position="215"/>
        <end position="235"/>
    </location>
</feature>
<dbReference type="RefSeq" id="WP_130343263.1">
    <property type="nucleotide sequence ID" value="NZ_SGWQ01000002.1"/>
</dbReference>
<dbReference type="PANTHER" id="PTHR43229:SF2">
    <property type="entry name" value="NODULATION PROTEIN J"/>
    <property type="match status" value="1"/>
</dbReference>
<comment type="similarity">
    <text evidence="6">Belongs to the ABC-2 integral membrane protein family.</text>
</comment>
<dbReference type="EMBL" id="SGWQ01000002">
    <property type="protein sequence ID" value="RZS43416.1"/>
    <property type="molecule type" value="Genomic_DNA"/>
</dbReference>